<organism evidence="1 2">
    <name type="scientific">Alicyclobacillus mengziensis</name>
    <dbReference type="NCBI Taxonomy" id="2931921"/>
    <lineage>
        <taxon>Bacteria</taxon>
        <taxon>Bacillati</taxon>
        <taxon>Bacillota</taxon>
        <taxon>Bacilli</taxon>
        <taxon>Bacillales</taxon>
        <taxon>Alicyclobacillaceae</taxon>
        <taxon>Alicyclobacillus</taxon>
    </lineage>
</organism>
<protein>
    <submittedName>
        <fullName evidence="1">Asparaginase</fullName>
    </submittedName>
</protein>
<evidence type="ECO:0000313" key="1">
    <source>
        <dbReference type="EMBL" id="QSO48163.1"/>
    </source>
</evidence>
<dbReference type="InterPro" id="IPR010349">
    <property type="entry name" value="Asparaginase_II"/>
</dbReference>
<evidence type="ECO:0000313" key="2">
    <source>
        <dbReference type="Proteomes" id="UP000663505"/>
    </source>
</evidence>
<dbReference type="KEGG" id="afx:JZ786_03925"/>
<reference evidence="1 2" key="1">
    <citation type="submission" date="2021-02" db="EMBL/GenBank/DDBJ databases">
        <title>Alicyclobacillus curvatus sp. nov. and Alicyclobacillus mengziensis sp. nov., two acidophilic bacteria isolated from acid mine drainage.</title>
        <authorList>
            <person name="Huang Y."/>
        </authorList>
    </citation>
    <scope>NUCLEOTIDE SEQUENCE [LARGE SCALE GENOMIC DNA]</scope>
    <source>
        <strain evidence="1 2">S30H14</strain>
    </source>
</reference>
<dbReference type="Pfam" id="PF06089">
    <property type="entry name" value="Asparaginase_II"/>
    <property type="match status" value="1"/>
</dbReference>
<dbReference type="RefSeq" id="WP_206657499.1">
    <property type="nucleotide sequence ID" value="NZ_CP071182.1"/>
</dbReference>
<name>A0A9X7VZX8_9BACL</name>
<sequence>MSQAVVGVSPIITVSRGGIVESQHDGVISVVSSEGKEIAHYGDTGLVTFARSSAKPVQAIPVVESGALDAYGFEEADLALFCASHSSELVHTDRVAKILSRIGLDESYLKCGGHVPHSMETYDRLVLAGQKPTSLYSNCSGKHSGMLTYAQHTGTDPNTYHLPEHPLQQEIVKTLAELSEVAKDDIVIGTDGCGVPCFAIPVFNWALAMAKFADKKSTGHGPAMERIVRAMGKYPELVGGTDRFDTDLMRATSGRIVAKGGAEGFIIAINTADNWAVAAKIKDGNARGIPPLIIKTLLAMDAISQKERTLLGRYEEVQVMNTRQEIVGKVTADFELTRE</sequence>
<dbReference type="PANTHER" id="PTHR42110">
    <property type="entry name" value="L-ASPARAGINASE, PUTATIVE (AFU_ORTHOLOGUE AFUA_3G11890)-RELATED"/>
    <property type="match status" value="1"/>
</dbReference>
<keyword evidence="2" id="KW-1185">Reference proteome</keyword>
<accession>A0A9X7VZX8</accession>
<gene>
    <name evidence="1" type="ORF">JZ786_03925</name>
</gene>
<dbReference type="EMBL" id="CP071182">
    <property type="protein sequence ID" value="QSO48163.1"/>
    <property type="molecule type" value="Genomic_DNA"/>
</dbReference>
<dbReference type="AlphaFoldDB" id="A0A9X7VZX8"/>
<dbReference type="PANTHER" id="PTHR42110:SF1">
    <property type="entry name" value="L-ASPARAGINASE, PUTATIVE (AFU_ORTHOLOGUE AFUA_3G11890)-RELATED"/>
    <property type="match status" value="1"/>
</dbReference>
<dbReference type="Proteomes" id="UP000663505">
    <property type="component" value="Chromosome"/>
</dbReference>
<proteinExistence type="predicted"/>